<dbReference type="PROSITE" id="PS50994">
    <property type="entry name" value="INTEGRASE"/>
    <property type="match status" value="1"/>
</dbReference>
<protein>
    <submittedName>
        <fullName evidence="2">Transposase</fullName>
    </submittedName>
</protein>
<dbReference type="OrthoDB" id="3193769at2"/>
<dbReference type="NCBIfam" id="NF033546">
    <property type="entry name" value="transpos_IS21"/>
    <property type="match status" value="1"/>
</dbReference>
<organism evidence="2 3">
    <name type="scientific">Aminicella lysinilytica</name>
    <dbReference type="NCBI Taxonomy" id="433323"/>
    <lineage>
        <taxon>Bacteria</taxon>
        <taxon>Bacillati</taxon>
        <taxon>Bacillota</taxon>
        <taxon>Clostridia</taxon>
        <taxon>Peptostreptococcales</taxon>
        <taxon>Anaerovoracaceae</taxon>
        <taxon>Aminicella</taxon>
    </lineage>
</organism>
<dbReference type="GO" id="GO:0015074">
    <property type="term" value="P:DNA integration"/>
    <property type="evidence" value="ECO:0007669"/>
    <property type="project" value="InterPro"/>
</dbReference>
<dbReference type="InterPro" id="IPR001584">
    <property type="entry name" value="Integrase_cat-core"/>
</dbReference>
<comment type="caution">
    <text evidence="2">The sequence shown here is derived from an EMBL/GenBank/DDBJ whole genome shotgun (WGS) entry which is preliminary data.</text>
</comment>
<dbReference type="PANTHER" id="PTHR35004:SF7">
    <property type="entry name" value="INTEGRASE PROTEIN"/>
    <property type="match status" value="1"/>
</dbReference>
<dbReference type="Proteomes" id="UP000295500">
    <property type="component" value="Unassembled WGS sequence"/>
</dbReference>
<reference evidence="2 3" key="1">
    <citation type="submission" date="2019-03" db="EMBL/GenBank/DDBJ databases">
        <title>Genomic Encyclopedia of Type Strains, Phase IV (KMG-IV): sequencing the most valuable type-strain genomes for metagenomic binning, comparative biology and taxonomic classification.</title>
        <authorList>
            <person name="Goeker M."/>
        </authorList>
    </citation>
    <scope>NUCLEOTIDE SEQUENCE [LARGE SCALE GENOMIC DNA]</scope>
    <source>
        <strain evidence="2 3">DSM 28287</strain>
    </source>
</reference>
<sequence length="492" mass="57450">MEKYTIINMKRNGVSSRSIARQTGMNRKTVDKYWNDYIENQRLLEQEDDPELIKKLQEEVSSEPKYDISNRVPRKYTDELDGFVDSVLDEEAEKNRLLGNHKQHLTCVQIHELAISAGYDIGRSTLSDYIRIKKNKRREAYIRQEYELGDRLEYDFGEVKLVIGGIAGTYHMAVLASPAANFRWAYLYTNQKKDVFLDSHVRYFEMIGGVYREVVYDNMKNVVTRFIGRNEKELNDDLIKLSLYYGFEINVTNCFSGNEKGYVESSVKKLRNAIFSKKYKFDDLESAQAYMLDRLQEINKAESCIDDEKKCLLPYKPPYELGKLTKQKVSKYSLIQVEDNFYSVPDHLVDEWVKVKTYQSEIMVYSKSRMIARHKKIDGSQQMQIDIYHYLDTLKKKPGALKNSKALKSRAELKTIYDTYFTKKTREFIEIMTKNTEKNYDELLDILKKAVDIDVHSTEPKKISDNSIAINTQNQVEVLSDMFRKGGAGYVN</sequence>
<evidence type="ECO:0000313" key="2">
    <source>
        <dbReference type="EMBL" id="TDP52988.1"/>
    </source>
</evidence>
<proteinExistence type="predicted"/>
<dbReference type="PANTHER" id="PTHR35004">
    <property type="entry name" value="TRANSPOSASE RV3428C-RELATED"/>
    <property type="match status" value="1"/>
</dbReference>
<dbReference type="Pfam" id="PF22483">
    <property type="entry name" value="Mu-transpos_C_2"/>
    <property type="match status" value="1"/>
</dbReference>
<evidence type="ECO:0000259" key="1">
    <source>
        <dbReference type="PROSITE" id="PS50994"/>
    </source>
</evidence>
<dbReference type="EMBL" id="SNXO01000024">
    <property type="protein sequence ID" value="TDP52988.1"/>
    <property type="molecule type" value="Genomic_DNA"/>
</dbReference>
<feature type="domain" description="Integrase catalytic" evidence="1">
    <location>
        <begin position="143"/>
        <end position="326"/>
    </location>
</feature>
<name>A0A4R6PZ24_9FIRM</name>
<accession>A0A4R6PZ24</accession>
<keyword evidence="3" id="KW-1185">Reference proteome</keyword>
<dbReference type="AlphaFoldDB" id="A0A4R6PZ24"/>
<gene>
    <name evidence="2" type="ORF">EV211_1246</name>
</gene>
<dbReference type="InterPro" id="IPR054353">
    <property type="entry name" value="IstA-like_C"/>
</dbReference>
<evidence type="ECO:0000313" key="3">
    <source>
        <dbReference type="Proteomes" id="UP000295500"/>
    </source>
</evidence>
<dbReference type="RefSeq" id="WP_133528734.1">
    <property type="nucleotide sequence ID" value="NZ_SNXO01000024.1"/>
</dbReference>